<keyword evidence="11" id="KW-1185">Reference proteome</keyword>
<comment type="catalytic activity">
    <reaction evidence="5">
        <text>L-homocysteine + H2O = 2-oxobutanoate + hydrogen sulfide + NH4(+) + H(+)</text>
        <dbReference type="Rhea" id="RHEA:14501"/>
        <dbReference type="ChEBI" id="CHEBI:15377"/>
        <dbReference type="ChEBI" id="CHEBI:15378"/>
        <dbReference type="ChEBI" id="CHEBI:16763"/>
        <dbReference type="ChEBI" id="CHEBI:28938"/>
        <dbReference type="ChEBI" id="CHEBI:29919"/>
        <dbReference type="ChEBI" id="CHEBI:58199"/>
        <dbReference type="EC" id="4.4.1.2"/>
    </reaction>
    <physiologicalReaction direction="left-to-right" evidence="5">
        <dbReference type="Rhea" id="RHEA:14502"/>
    </physiologicalReaction>
</comment>
<dbReference type="RefSeq" id="WP_034632144.1">
    <property type="nucleotide sequence ID" value="NZ_AXNT01000103.1"/>
</dbReference>
<dbReference type="InterPro" id="IPR015424">
    <property type="entry name" value="PyrdxlP-dep_Trfase"/>
</dbReference>
<gene>
    <name evidence="10" type="ORF">Q760_01010</name>
</gene>
<dbReference type="SUPFAM" id="SSF53383">
    <property type="entry name" value="PLP-dependent transferases"/>
    <property type="match status" value="1"/>
</dbReference>
<comment type="catalytic activity">
    <reaction evidence="6">
        <text>L-methionine + H2O = methanethiol + 2-oxobutanoate + NH4(+)</text>
        <dbReference type="Rhea" id="RHEA:23800"/>
        <dbReference type="ChEBI" id="CHEBI:15377"/>
        <dbReference type="ChEBI" id="CHEBI:16007"/>
        <dbReference type="ChEBI" id="CHEBI:16763"/>
        <dbReference type="ChEBI" id="CHEBI:28938"/>
        <dbReference type="ChEBI" id="CHEBI:57844"/>
        <dbReference type="EC" id="4.4.1.11"/>
    </reaction>
    <physiologicalReaction direction="left-to-right" evidence="6">
        <dbReference type="Rhea" id="RHEA:23801"/>
    </physiologicalReaction>
</comment>
<dbReference type="InterPro" id="IPR015421">
    <property type="entry name" value="PyrdxlP-dep_Trfase_major"/>
</dbReference>
<evidence type="ECO:0000256" key="8">
    <source>
        <dbReference type="RuleBase" id="RU362118"/>
    </source>
</evidence>
<dbReference type="GO" id="GO:0030170">
    <property type="term" value="F:pyridoxal phosphate binding"/>
    <property type="evidence" value="ECO:0007669"/>
    <property type="project" value="InterPro"/>
</dbReference>
<dbReference type="GO" id="GO:0047982">
    <property type="term" value="F:homocysteine desulfhydrase activity"/>
    <property type="evidence" value="ECO:0007669"/>
    <property type="project" value="UniProtKB-EC"/>
</dbReference>
<dbReference type="Gene3D" id="3.40.640.10">
    <property type="entry name" value="Type I PLP-dependent aspartate aminotransferase-like (Major domain)"/>
    <property type="match status" value="1"/>
</dbReference>
<evidence type="ECO:0000256" key="9">
    <source>
        <dbReference type="SAM" id="MobiDB-lite"/>
    </source>
</evidence>
<dbReference type="FunFam" id="3.40.640.10:FF:000046">
    <property type="entry name" value="Cystathionine gamma-lyase"/>
    <property type="match status" value="1"/>
</dbReference>
<feature type="modified residue" description="N6-(pyridoxal phosphate)lysine" evidence="7">
    <location>
        <position position="212"/>
    </location>
</feature>
<evidence type="ECO:0000256" key="6">
    <source>
        <dbReference type="ARBA" id="ARBA00052699"/>
    </source>
</evidence>
<dbReference type="GO" id="GO:0019346">
    <property type="term" value="P:transsulfuration"/>
    <property type="evidence" value="ECO:0007669"/>
    <property type="project" value="InterPro"/>
</dbReference>
<comment type="similarity">
    <text evidence="8">Belongs to the trans-sulfuration enzymes family.</text>
</comment>
<evidence type="ECO:0000256" key="1">
    <source>
        <dbReference type="ARBA" id="ARBA00001933"/>
    </source>
</evidence>
<dbReference type="PIRSF" id="PIRSF001434">
    <property type="entry name" value="CGS"/>
    <property type="match status" value="1"/>
</dbReference>
<feature type="region of interest" description="Disordered" evidence="9">
    <location>
        <begin position="1"/>
        <end position="31"/>
    </location>
</feature>
<dbReference type="OrthoDB" id="4966611at2"/>
<dbReference type="EMBL" id="AXNT01000103">
    <property type="protein sequence ID" value="KGM01473.1"/>
    <property type="molecule type" value="Genomic_DNA"/>
</dbReference>
<reference evidence="10 11" key="1">
    <citation type="submission" date="2013-10" db="EMBL/GenBank/DDBJ databases">
        <authorList>
            <person name="Wang G."/>
            <person name="Zhuang W."/>
        </authorList>
    </citation>
    <scope>NUCLEOTIDE SEQUENCE [LARGE SCALE GENOMIC DNA]</scope>
    <source>
        <strain evidence="10 11">DSM 20118</strain>
    </source>
</reference>
<organism evidence="10 11">
    <name type="scientific">Cellulomonas cellasea DSM 20118</name>
    <dbReference type="NCBI Taxonomy" id="1408250"/>
    <lineage>
        <taxon>Bacteria</taxon>
        <taxon>Bacillati</taxon>
        <taxon>Actinomycetota</taxon>
        <taxon>Actinomycetes</taxon>
        <taxon>Micrococcales</taxon>
        <taxon>Cellulomonadaceae</taxon>
        <taxon>Cellulomonas</taxon>
    </lineage>
</organism>
<evidence type="ECO:0000313" key="10">
    <source>
        <dbReference type="EMBL" id="KGM01473.1"/>
    </source>
</evidence>
<dbReference type="InterPro" id="IPR000277">
    <property type="entry name" value="Cys/Met-Metab_PyrdxlP-dep_enz"/>
</dbReference>
<evidence type="ECO:0000256" key="3">
    <source>
        <dbReference type="ARBA" id="ARBA00047175"/>
    </source>
</evidence>
<sequence length="394" mass="41273">MLDDHTAAHPSVAPATLAVTAGRPPRTPGAPLNPPVVLTSTFVSAGVPGPGDPLYGRIDTEAWHPFEETLGRLEGSTHPALVFASGMAAIAAALSLVPPGGRLVMPRHAYQVSLGYARDLAERSGVEVQLVDIDRTEEVLAAVRGDAGGRAADLLWVESPTNPMLEVADLPALVAGAHDAGALVAVDNTFATPLVQRPFEHGADVVVHSVTKYLAGHSDVVLGAALADDDDLHARLHAYRTMHGGIAGPFEVWLALRGVRTLALRVERAQANAAELARRLADHPGVALVRHPSLPDDPGHARATAQMNGYGAILGVVPRGGVAAADAVVDAVRLWVPATSLGGVDSMLERRRRFATESPTVPEDLLRLSVGIEDVEDLWADLDQALTAAQRAEG</sequence>
<dbReference type="AlphaFoldDB" id="A0A0A0B5M9"/>
<dbReference type="PANTHER" id="PTHR11808">
    <property type="entry name" value="TRANS-SULFURATION ENZYME FAMILY MEMBER"/>
    <property type="match status" value="1"/>
</dbReference>
<dbReference type="InterPro" id="IPR015422">
    <property type="entry name" value="PyrdxlP-dep_Trfase_small"/>
</dbReference>
<name>A0A0A0B5M9_9CELL</name>
<protein>
    <recommendedName>
        <fullName evidence="3">homocysteine desulfhydrase</fullName>
        <ecNumber evidence="3">4.4.1.2</ecNumber>
    </recommendedName>
    <alternativeName>
        <fullName evidence="4">Homocysteine desulfhydrase</fullName>
    </alternativeName>
</protein>
<evidence type="ECO:0000256" key="4">
    <source>
        <dbReference type="ARBA" id="ARBA00047199"/>
    </source>
</evidence>
<accession>A0A0A0B5M9</accession>
<dbReference type="GO" id="GO:0019343">
    <property type="term" value="P:cysteine biosynthetic process via cystathionine"/>
    <property type="evidence" value="ECO:0007669"/>
    <property type="project" value="TreeGrafter"/>
</dbReference>
<dbReference type="PANTHER" id="PTHR11808:SF85">
    <property type="entry name" value="CYSTATHIONINE GAMMA-LYASE-RELATED"/>
    <property type="match status" value="1"/>
</dbReference>
<dbReference type="Pfam" id="PF01053">
    <property type="entry name" value="Cys_Met_Meta_PP"/>
    <property type="match status" value="1"/>
</dbReference>
<dbReference type="GO" id="GO:0004123">
    <property type="term" value="F:cystathionine gamma-lyase activity"/>
    <property type="evidence" value="ECO:0007669"/>
    <property type="project" value="TreeGrafter"/>
</dbReference>
<comment type="cofactor">
    <cofactor evidence="1 8">
        <name>pyridoxal 5'-phosphate</name>
        <dbReference type="ChEBI" id="CHEBI:597326"/>
    </cofactor>
</comment>
<dbReference type="GO" id="GO:0018826">
    <property type="term" value="F:methionine gamma-lyase activity"/>
    <property type="evidence" value="ECO:0007669"/>
    <property type="project" value="UniProtKB-EC"/>
</dbReference>
<dbReference type="EC" id="4.4.1.2" evidence="3"/>
<evidence type="ECO:0000256" key="2">
    <source>
        <dbReference type="ARBA" id="ARBA00022898"/>
    </source>
</evidence>
<dbReference type="STRING" id="1408250.Q760_01010"/>
<evidence type="ECO:0000313" key="11">
    <source>
        <dbReference type="Proteomes" id="UP000029833"/>
    </source>
</evidence>
<evidence type="ECO:0000256" key="7">
    <source>
        <dbReference type="PIRSR" id="PIRSR001434-2"/>
    </source>
</evidence>
<proteinExistence type="inferred from homology"/>
<keyword evidence="2 7" id="KW-0663">Pyridoxal phosphate</keyword>
<comment type="caution">
    <text evidence="10">The sequence shown here is derived from an EMBL/GenBank/DDBJ whole genome shotgun (WGS) entry which is preliminary data.</text>
</comment>
<dbReference type="GO" id="GO:0005737">
    <property type="term" value="C:cytoplasm"/>
    <property type="evidence" value="ECO:0007669"/>
    <property type="project" value="TreeGrafter"/>
</dbReference>
<dbReference type="Gene3D" id="3.90.1150.10">
    <property type="entry name" value="Aspartate Aminotransferase, domain 1"/>
    <property type="match status" value="1"/>
</dbReference>
<evidence type="ECO:0000256" key="5">
    <source>
        <dbReference type="ARBA" id="ARBA00048780"/>
    </source>
</evidence>
<dbReference type="Proteomes" id="UP000029833">
    <property type="component" value="Unassembled WGS sequence"/>
</dbReference>